<gene>
    <name evidence="4" type="ORF">GEMMAAP_02790</name>
</gene>
<evidence type="ECO:0000256" key="1">
    <source>
        <dbReference type="ARBA" id="ARBA00022729"/>
    </source>
</evidence>
<dbReference type="Pfam" id="PF13517">
    <property type="entry name" value="FG-GAP_3"/>
    <property type="match status" value="7"/>
</dbReference>
<dbReference type="InterPro" id="IPR013517">
    <property type="entry name" value="FG-GAP"/>
</dbReference>
<evidence type="ECO:0000256" key="2">
    <source>
        <dbReference type="SAM" id="MobiDB-lite"/>
    </source>
</evidence>
<dbReference type="KEGG" id="gph:GEMMAAP_02790"/>
<dbReference type="PANTHER" id="PTHR16026:SF0">
    <property type="entry name" value="CARTILAGE ACIDIC PROTEIN 1"/>
    <property type="match status" value="1"/>
</dbReference>
<dbReference type="Proteomes" id="UP000076404">
    <property type="component" value="Chromosome"/>
</dbReference>
<sequence length="1108" mass="119848">MLLACGDQNAAGTDKPSSQRPASPRLFELLPASRTGVTFVNTLPESPEFNILNYLYYYNGGGVAVGDVDGDGKQDLYLSSNLEPNRLYRNLGNFRFEEITDKAGVAGPPGWKTGVSMADVNGDGALDIYASAVNYLSMKGHNVLYINDGTGTFTDQTAAYGLEFSGFSTQSLFFDYDRDGDLDLYLLNHSVHTERQIGVAARRDVRHPAAGDRLYRNDGGHFTDVSTAAGIYGGVEGFGLGVVASDVNSDGCMDLYVANDFQENDFLYLNDCRGHFTEVGTSAFSHTSRFSMGADAADMNDDGRPDLMTVDMLPEQEAIFKTSASYEGWNLFEMRLRAGYGVQYPRNALQINRGDGSFAESALLAGVAASDWSWGPLFADLDNDGRKDLFITNGIYRRPNDLDYINYVGNEAAQSALTRGVTREENQDLLKRMPQIPLANHAYRNEGGLRFTDMATAWGLDDLGFSNGSAYADLDDDGALDLVINRINAPVAIYRSRMREQSDPGHYLQVKLVGRRGNTDGIGAKVIAVTGAHRQLVEQQPVRGFQSSVDRRLHLGFGADSVADSVTVIWPDASYQHFTNVVLNRTLIVVQDSAAGQWRYERPAVVPPRDNAPALGAAVLHVENDFLDYNREPLMPHVVSAEGPALAVADVNGDGLDDMYVGGAKWQRGTLLLQRPDGQFRSSSIPTFAADSTAEDVDATFFDADGDGDLDLYVVSAGNEFWNEFDALDDRLYLNDGRGNFTRSLNALPRDVRENGSTVTAADFDGDGDQDLFVGSRVVAREYGRIPRSHLLRNDGTGRFSEVTDAVAPGLGNAGLVTDARWADVNGDTFPDLIVVGEWMPVRIWYNTRGRLAERSGTTGLSGSDGWWNSVTVADLNGDGAPDLVLGNAGRNGFLKASAREPVRMYVHDFTGTGATKQIITRAVNGVAYPLPGRDDLVKLMPALRPKYPSFTAFGASRLEEIFEAADLAKAEVREARTFESAVALNDGRGGFTLTPLPVEAQLSVMFASLVLDANGDGYMDILLAGNQYGVPPVLGRYDASRGALLLGDGRGGFRAAGSSVTVPLDGQVRGLALVHRSNKPPLLAVARNGASLQLLSFPGSSPLTPSR</sequence>
<dbReference type="InterPro" id="IPR028994">
    <property type="entry name" value="Integrin_alpha_N"/>
</dbReference>
<dbReference type="eggNOG" id="COG4888">
    <property type="taxonomic scope" value="Bacteria"/>
</dbReference>
<proteinExistence type="predicted"/>
<dbReference type="EMBL" id="CP011454">
    <property type="protein sequence ID" value="AMW06501.1"/>
    <property type="molecule type" value="Genomic_DNA"/>
</dbReference>
<dbReference type="SUPFAM" id="SSF69318">
    <property type="entry name" value="Integrin alpha N-terminal domain"/>
    <property type="match status" value="3"/>
</dbReference>
<organism evidence="4 5">
    <name type="scientific">Gemmatimonas phototrophica</name>
    <dbReference type="NCBI Taxonomy" id="1379270"/>
    <lineage>
        <taxon>Bacteria</taxon>
        <taxon>Pseudomonadati</taxon>
        <taxon>Gemmatimonadota</taxon>
        <taxon>Gemmatimonadia</taxon>
        <taxon>Gemmatimonadales</taxon>
        <taxon>Gemmatimonadaceae</taxon>
        <taxon>Gemmatimonas</taxon>
    </lineage>
</organism>
<name>A0A143BPW8_9BACT</name>
<dbReference type="InterPro" id="IPR027039">
    <property type="entry name" value="Crtac1"/>
</dbReference>
<keyword evidence="5" id="KW-1185">Reference proteome</keyword>
<evidence type="ECO:0000259" key="3">
    <source>
        <dbReference type="Pfam" id="PF07593"/>
    </source>
</evidence>
<feature type="region of interest" description="Disordered" evidence="2">
    <location>
        <begin position="1"/>
        <end position="23"/>
    </location>
</feature>
<reference evidence="4 5" key="1">
    <citation type="journal article" date="2014" name="Proc. Natl. Acad. Sci. U.S.A.">
        <title>Functional type 2 photosynthetic reaction centers found in the rare bacterial phylum Gemmatimonadetes.</title>
        <authorList>
            <person name="Zeng Y."/>
            <person name="Feng F."/>
            <person name="Medova H."/>
            <person name="Dean J."/>
            <person name="Koblizek M."/>
        </authorList>
    </citation>
    <scope>NUCLEOTIDE SEQUENCE [LARGE SCALE GENOMIC DNA]</scope>
    <source>
        <strain evidence="4 5">AP64</strain>
    </source>
</reference>
<dbReference type="AlphaFoldDB" id="A0A143BPW8"/>
<reference evidence="4 5" key="2">
    <citation type="journal article" date="2016" name="Environ. Microbiol. Rep.">
        <title>Metagenomic evidence for the presence of phototrophic Gemmatimonadetes bacteria in diverse environments.</title>
        <authorList>
            <person name="Zeng Y."/>
            <person name="Baumbach J."/>
            <person name="Barbosa E.G."/>
            <person name="Azevedo V."/>
            <person name="Zhang C."/>
            <person name="Koblizek M."/>
        </authorList>
    </citation>
    <scope>NUCLEOTIDE SEQUENCE [LARGE SCALE GENOMIC DNA]</scope>
    <source>
        <strain evidence="4 5">AP64</strain>
    </source>
</reference>
<dbReference type="Pfam" id="PF07593">
    <property type="entry name" value="UnbV_ASPIC"/>
    <property type="match status" value="1"/>
</dbReference>
<keyword evidence="1" id="KW-0732">Signal</keyword>
<accession>A0A143BPW8</accession>
<dbReference type="STRING" id="1379270.GEMMAAP_02790"/>
<evidence type="ECO:0000313" key="4">
    <source>
        <dbReference type="EMBL" id="AMW06501.1"/>
    </source>
</evidence>
<protein>
    <recommendedName>
        <fullName evidence="3">ASPIC/UnbV domain-containing protein</fullName>
    </recommendedName>
</protein>
<dbReference type="InterPro" id="IPR011519">
    <property type="entry name" value="UnbV_ASPIC"/>
</dbReference>
<dbReference type="PANTHER" id="PTHR16026">
    <property type="entry name" value="CARTILAGE ACIDIC PROTEIN 1"/>
    <property type="match status" value="1"/>
</dbReference>
<feature type="domain" description="ASPIC/UnbV" evidence="3">
    <location>
        <begin position="521"/>
        <end position="587"/>
    </location>
</feature>
<dbReference type="Gene3D" id="2.130.10.130">
    <property type="entry name" value="Integrin alpha, N-terminal"/>
    <property type="match status" value="4"/>
</dbReference>
<evidence type="ECO:0000313" key="5">
    <source>
        <dbReference type="Proteomes" id="UP000076404"/>
    </source>
</evidence>